<dbReference type="RefSeq" id="XP_001299899.1">
    <property type="nucleotide sequence ID" value="XM_001299898.1"/>
</dbReference>
<sequence length="141" mass="16617">MNFQRSILTPRFIKERKRTTAQSIRDNEKVMRRIENAGAKLQYVANYLVGIFGQNVAVYSLLTHANRLSEHLNIPLDRLATRNRQALFCWFTENWEIIQHYLPCGAAEPQNLKYVQPKIYDMHQGPNEVDITDIRMLLNYH</sequence>
<dbReference type="VEuPathDB" id="TrichDB:TVAGG3_0510470"/>
<dbReference type="AlphaFoldDB" id="A2G798"/>
<evidence type="ECO:0000313" key="1">
    <source>
        <dbReference type="EMBL" id="EAX86969.1"/>
    </source>
</evidence>
<proteinExistence type="predicted"/>
<dbReference type="Proteomes" id="UP000001542">
    <property type="component" value="Unassembled WGS sequence"/>
</dbReference>
<keyword evidence="2" id="KW-1185">Reference proteome</keyword>
<organism evidence="1 2">
    <name type="scientific">Trichomonas vaginalis (strain ATCC PRA-98 / G3)</name>
    <dbReference type="NCBI Taxonomy" id="412133"/>
    <lineage>
        <taxon>Eukaryota</taxon>
        <taxon>Metamonada</taxon>
        <taxon>Parabasalia</taxon>
        <taxon>Trichomonadida</taxon>
        <taxon>Trichomonadidae</taxon>
        <taxon>Trichomonas</taxon>
    </lineage>
</organism>
<gene>
    <name evidence="1" type="ORF">TVAG_471130</name>
</gene>
<dbReference type="VEuPathDB" id="TrichDB:TVAG_471130"/>
<protein>
    <submittedName>
        <fullName evidence="1">Uncharacterized protein</fullName>
    </submittedName>
</protein>
<dbReference type="InParanoid" id="A2G798"/>
<reference evidence="1" key="1">
    <citation type="submission" date="2006-10" db="EMBL/GenBank/DDBJ databases">
        <authorList>
            <person name="Amadeo P."/>
            <person name="Zhao Q."/>
            <person name="Wortman J."/>
            <person name="Fraser-Liggett C."/>
            <person name="Carlton J."/>
        </authorList>
    </citation>
    <scope>NUCLEOTIDE SEQUENCE</scope>
    <source>
        <strain evidence="1">G3</strain>
    </source>
</reference>
<reference evidence="1" key="2">
    <citation type="journal article" date="2007" name="Science">
        <title>Draft genome sequence of the sexually transmitted pathogen Trichomonas vaginalis.</title>
        <authorList>
            <person name="Carlton J.M."/>
            <person name="Hirt R.P."/>
            <person name="Silva J.C."/>
            <person name="Delcher A.L."/>
            <person name="Schatz M."/>
            <person name="Zhao Q."/>
            <person name="Wortman J.R."/>
            <person name="Bidwell S.L."/>
            <person name="Alsmark U.C.M."/>
            <person name="Besteiro S."/>
            <person name="Sicheritz-Ponten T."/>
            <person name="Noel C.J."/>
            <person name="Dacks J.B."/>
            <person name="Foster P.G."/>
            <person name="Simillion C."/>
            <person name="Van de Peer Y."/>
            <person name="Miranda-Saavedra D."/>
            <person name="Barton G.J."/>
            <person name="Westrop G.D."/>
            <person name="Mueller S."/>
            <person name="Dessi D."/>
            <person name="Fiori P.L."/>
            <person name="Ren Q."/>
            <person name="Paulsen I."/>
            <person name="Zhang H."/>
            <person name="Bastida-Corcuera F.D."/>
            <person name="Simoes-Barbosa A."/>
            <person name="Brown M.T."/>
            <person name="Hayes R.D."/>
            <person name="Mukherjee M."/>
            <person name="Okumura C.Y."/>
            <person name="Schneider R."/>
            <person name="Smith A.J."/>
            <person name="Vanacova S."/>
            <person name="Villalvazo M."/>
            <person name="Haas B.J."/>
            <person name="Pertea M."/>
            <person name="Feldblyum T.V."/>
            <person name="Utterback T.R."/>
            <person name="Shu C.L."/>
            <person name="Osoegawa K."/>
            <person name="de Jong P.J."/>
            <person name="Hrdy I."/>
            <person name="Horvathova L."/>
            <person name="Zubacova Z."/>
            <person name="Dolezal P."/>
            <person name="Malik S.B."/>
            <person name="Logsdon J.M. Jr."/>
            <person name="Henze K."/>
            <person name="Gupta A."/>
            <person name="Wang C.C."/>
            <person name="Dunne R.L."/>
            <person name="Upcroft J.A."/>
            <person name="Upcroft P."/>
            <person name="White O."/>
            <person name="Salzberg S.L."/>
            <person name="Tang P."/>
            <person name="Chiu C.-H."/>
            <person name="Lee Y.-S."/>
            <person name="Embley T.M."/>
            <person name="Coombs G.H."/>
            <person name="Mottram J.C."/>
            <person name="Tachezy J."/>
            <person name="Fraser-Liggett C.M."/>
            <person name="Johnson P.J."/>
        </authorList>
    </citation>
    <scope>NUCLEOTIDE SEQUENCE [LARGE SCALE GENOMIC DNA]</scope>
    <source>
        <strain evidence="1">G3</strain>
    </source>
</reference>
<accession>A2G798</accession>
<dbReference type="OrthoDB" id="10652761at2759"/>
<name>A2G798_TRIV3</name>
<dbReference type="EMBL" id="DS114537">
    <property type="protein sequence ID" value="EAX86969.1"/>
    <property type="molecule type" value="Genomic_DNA"/>
</dbReference>
<dbReference type="KEGG" id="tva:4744617"/>
<evidence type="ECO:0000313" key="2">
    <source>
        <dbReference type="Proteomes" id="UP000001542"/>
    </source>
</evidence>